<comment type="caution">
    <text evidence="1">The sequence shown here is derived from an EMBL/GenBank/DDBJ whole genome shotgun (WGS) entry which is preliminary data.</text>
</comment>
<dbReference type="Proteomes" id="UP000037237">
    <property type="component" value="Unassembled WGS sequence"/>
</dbReference>
<proteinExistence type="predicted"/>
<dbReference type="AlphaFoldDB" id="A0A0M0BVS1"/>
<protein>
    <submittedName>
        <fullName evidence="1">Uncharacterized protein</fullName>
    </submittedName>
</protein>
<reference evidence="1 2" key="1">
    <citation type="submission" date="2015-06" db="EMBL/GenBank/DDBJ databases">
        <title>New insights into the roles of widespread benthic archaea in carbon and nitrogen cycling.</title>
        <authorList>
            <person name="Lazar C.S."/>
            <person name="Baker B.J."/>
            <person name="Seitz K.W."/>
            <person name="Hyde A.S."/>
            <person name="Dick G.J."/>
            <person name="Hinrichs K.-U."/>
            <person name="Teske A.P."/>
        </authorList>
    </citation>
    <scope>NUCLEOTIDE SEQUENCE [LARGE SCALE GENOMIC DNA]</scope>
    <source>
        <strain evidence="1">SG8-32-1</strain>
    </source>
</reference>
<name>A0A0M0BVS1_9ARCH</name>
<organism evidence="1 2">
    <name type="scientific">miscellaneous Crenarchaeota group-1 archaeon SG8-32-1</name>
    <dbReference type="NCBI Taxonomy" id="1685124"/>
    <lineage>
        <taxon>Archaea</taxon>
        <taxon>Candidatus Bathyarchaeota</taxon>
        <taxon>MCG-1</taxon>
    </lineage>
</organism>
<accession>A0A0M0BVS1</accession>
<gene>
    <name evidence="1" type="ORF">AC477_02850</name>
</gene>
<evidence type="ECO:0000313" key="2">
    <source>
        <dbReference type="Proteomes" id="UP000037237"/>
    </source>
</evidence>
<dbReference type="EMBL" id="LFWU01000063">
    <property type="protein sequence ID" value="KON32544.1"/>
    <property type="molecule type" value="Genomic_DNA"/>
</dbReference>
<sequence>MIKPETITKKQAKRLVELLEREARCEVMARLGRFDNLEYADYAMKQIEFKNRIRKMLFGTSEIIQLAEMWGMAKRGKQKRKRNR</sequence>
<evidence type="ECO:0000313" key="1">
    <source>
        <dbReference type="EMBL" id="KON32544.1"/>
    </source>
</evidence>